<feature type="signal peptide" evidence="1">
    <location>
        <begin position="1"/>
        <end position="22"/>
    </location>
</feature>
<gene>
    <name evidence="2" type="ORF">GTP41_24750</name>
</gene>
<comment type="caution">
    <text evidence="2">The sequence shown here is derived from an EMBL/GenBank/DDBJ whole genome shotgun (WGS) entry which is preliminary data.</text>
</comment>
<sequence>MKKLFAAFLFAAGLGASVSATARPWECEYFCRVDRDQCLQQAGDDWEAQQACQAWWEDCWVRCGNQIP</sequence>
<evidence type="ECO:0000256" key="1">
    <source>
        <dbReference type="SAM" id="SignalP"/>
    </source>
</evidence>
<keyword evidence="1" id="KW-0732">Signal</keyword>
<dbReference type="Proteomes" id="UP000448575">
    <property type="component" value="Unassembled WGS sequence"/>
</dbReference>
<name>A0A6N9HNK8_9BURK</name>
<dbReference type="RefSeq" id="WP_161028258.1">
    <property type="nucleotide sequence ID" value="NZ_WWCJ01000027.1"/>
</dbReference>
<protein>
    <submittedName>
        <fullName evidence="2">Uncharacterized protein</fullName>
    </submittedName>
</protein>
<accession>A0A6N9HNK8</accession>
<proteinExistence type="predicted"/>
<feature type="chain" id="PRO_5027007746" evidence="1">
    <location>
        <begin position="23"/>
        <end position="68"/>
    </location>
</feature>
<organism evidence="2 3">
    <name type="scientific">Pseudoduganella guangdongensis</name>
    <dbReference type="NCBI Taxonomy" id="2692179"/>
    <lineage>
        <taxon>Bacteria</taxon>
        <taxon>Pseudomonadati</taxon>
        <taxon>Pseudomonadota</taxon>
        <taxon>Betaproteobacteria</taxon>
        <taxon>Burkholderiales</taxon>
        <taxon>Oxalobacteraceae</taxon>
        <taxon>Telluria group</taxon>
        <taxon>Pseudoduganella</taxon>
    </lineage>
</organism>
<dbReference type="EMBL" id="WWCJ01000027">
    <property type="protein sequence ID" value="MYN05311.1"/>
    <property type="molecule type" value="Genomic_DNA"/>
</dbReference>
<evidence type="ECO:0000313" key="3">
    <source>
        <dbReference type="Proteomes" id="UP000448575"/>
    </source>
</evidence>
<reference evidence="2 3" key="1">
    <citation type="submission" date="2019-12" db="EMBL/GenBank/DDBJ databases">
        <title>Novel species isolated from a subtropical stream in China.</title>
        <authorList>
            <person name="Lu H."/>
        </authorList>
    </citation>
    <scope>NUCLEOTIDE SEQUENCE [LARGE SCALE GENOMIC DNA]</scope>
    <source>
        <strain evidence="2 3">DS3</strain>
    </source>
</reference>
<evidence type="ECO:0000313" key="2">
    <source>
        <dbReference type="EMBL" id="MYN05311.1"/>
    </source>
</evidence>
<dbReference type="AlphaFoldDB" id="A0A6N9HNK8"/>
<keyword evidence="3" id="KW-1185">Reference proteome</keyword>